<keyword evidence="2" id="KW-0472">Membrane</keyword>
<evidence type="ECO:0000313" key="3">
    <source>
        <dbReference type="EMBL" id="CAG7716062.1"/>
    </source>
</evidence>
<feature type="compositionally biased region" description="Low complexity" evidence="1">
    <location>
        <begin position="46"/>
        <end position="58"/>
    </location>
</feature>
<feature type="compositionally biased region" description="Low complexity" evidence="1">
    <location>
        <begin position="115"/>
        <end position="128"/>
    </location>
</feature>
<evidence type="ECO:0000256" key="1">
    <source>
        <dbReference type="SAM" id="MobiDB-lite"/>
    </source>
</evidence>
<reference evidence="3" key="1">
    <citation type="submission" date="2021-06" db="EMBL/GenBank/DDBJ databases">
        <authorList>
            <person name="Hodson N. C."/>
            <person name="Mongue J. A."/>
            <person name="Jaron S. K."/>
        </authorList>
    </citation>
    <scope>NUCLEOTIDE SEQUENCE</scope>
</reference>
<feature type="non-terminal residue" evidence="3">
    <location>
        <position position="1"/>
    </location>
</feature>
<dbReference type="EMBL" id="CAJVCH010035647">
    <property type="protein sequence ID" value="CAG7716062.1"/>
    <property type="molecule type" value="Genomic_DNA"/>
</dbReference>
<comment type="caution">
    <text evidence="3">The sequence shown here is derived from an EMBL/GenBank/DDBJ whole genome shotgun (WGS) entry which is preliminary data.</text>
</comment>
<evidence type="ECO:0000313" key="4">
    <source>
        <dbReference type="Proteomes" id="UP000708208"/>
    </source>
</evidence>
<proteinExistence type="predicted"/>
<keyword evidence="2" id="KW-1133">Transmembrane helix</keyword>
<feature type="compositionally biased region" description="Low complexity" evidence="1">
    <location>
        <begin position="79"/>
        <end position="99"/>
    </location>
</feature>
<dbReference type="Proteomes" id="UP000708208">
    <property type="component" value="Unassembled WGS sequence"/>
</dbReference>
<protein>
    <submittedName>
        <fullName evidence="3">Uncharacterized protein</fullName>
    </submittedName>
</protein>
<gene>
    <name evidence="3" type="ORF">AFUS01_LOCUS5592</name>
</gene>
<feature type="region of interest" description="Disordered" evidence="1">
    <location>
        <begin position="36"/>
        <end position="136"/>
    </location>
</feature>
<organism evidence="3 4">
    <name type="scientific">Allacma fusca</name>
    <dbReference type="NCBI Taxonomy" id="39272"/>
    <lineage>
        <taxon>Eukaryota</taxon>
        <taxon>Metazoa</taxon>
        <taxon>Ecdysozoa</taxon>
        <taxon>Arthropoda</taxon>
        <taxon>Hexapoda</taxon>
        <taxon>Collembola</taxon>
        <taxon>Symphypleona</taxon>
        <taxon>Sminthuridae</taxon>
        <taxon>Allacma</taxon>
    </lineage>
</organism>
<feature type="transmembrane region" description="Helical" evidence="2">
    <location>
        <begin position="144"/>
        <end position="166"/>
    </location>
</feature>
<keyword evidence="4" id="KW-1185">Reference proteome</keyword>
<name>A0A8J2JC45_9HEXA</name>
<evidence type="ECO:0000256" key="2">
    <source>
        <dbReference type="SAM" id="Phobius"/>
    </source>
</evidence>
<keyword evidence="2" id="KW-0812">Transmembrane</keyword>
<sequence>EYFYNNTVPIYFVVVGLYIDISSAASNIVEVRPEMFEVPPTPTPTPTTQETTEPTTEGETQDSTTEGYTTDDPAISNPTDQTSSTIDSTTDESSGTDPSNTTEDPEDSTSKTTEDPGNGNTTPPTSTEPELEESNKPWVKTTGGILTIIAIVFVCLATAGAGYWYVNKRRVGGSRRNLFGSSEA</sequence>
<accession>A0A8J2JC45</accession>
<dbReference type="AlphaFoldDB" id="A0A8J2JC45"/>